<evidence type="ECO:0000313" key="2">
    <source>
        <dbReference type="EMBL" id="JAP80989.1"/>
    </source>
</evidence>
<reference evidence="2" key="1">
    <citation type="journal article" date="2016" name="Ticks Tick Borne Dis.">
        <title>De novo assembly and annotation of the salivary gland transcriptome of Rhipicephalus appendiculatus male and female ticks during blood feeding.</title>
        <authorList>
            <person name="de Castro M.H."/>
            <person name="de Klerk D."/>
            <person name="Pienaar R."/>
            <person name="Latif A.A."/>
            <person name="Rees D.J."/>
            <person name="Mans B.J."/>
        </authorList>
    </citation>
    <scope>NUCLEOTIDE SEQUENCE</scope>
    <source>
        <tissue evidence="2">Salivary glands</tissue>
    </source>
</reference>
<proteinExistence type="predicted"/>
<dbReference type="AlphaFoldDB" id="A0A131YP09"/>
<sequence length="200" mass="21370">MSVYNQILENKLKELAKGGSAVAKQELLIQQKKREIEAKLAQKAQQQSTSVSLNAKARPKTQTPTAQKSRFDAPPSSEAAQAKVNNFKNDGSFLEQFRRMQSLKAGGVQLKAETSQDSSSSSQQETSGQPPKTEPPENGGAGTSQPTGLVIKLQAPQPTKTLLPSAVAEKLKGDDDDEEEAAPLKEGVEAPGRRLCGVCV</sequence>
<feature type="region of interest" description="Disordered" evidence="1">
    <location>
        <begin position="98"/>
        <end position="161"/>
    </location>
</feature>
<evidence type="ECO:0000256" key="1">
    <source>
        <dbReference type="SAM" id="MobiDB-lite"/>
    </source>
</evidence>
<organism evidence="2">
    <name type="scientific">Rhipicephalus appendiculatus</name>
    <name type="common">Brown ear tick</name>
    <dbReference type="NCBI Taxonomy" id="34631"/>
    <lineage>
        <taxon>Eukaryota</taxon>
        <taxon>Metazoa</taxon>
        <taxon>Ecdysozoa</taxon>
        <taxon>Arthropoda</taxon>
        <taxon>Chelicerata</taxon>
        <taxon>Arachnida</taxon>
        <taxon>Acari</taxon>
        <taxon>Parasitiformes</taxon>
        <taxon>Ixodida</taxon>
        <taxon>Ixodoidea</taxon>
        <taxon>Ixodidae</taxon>
        <taxon>Rhipicephalinae</taxon>
        <taxon>Rhipicephalus</taxon>
        <taxon>Rhipicephalus</taxon>
    </lineage>
</organism>
<feature type="compositionally biased region" description="Low complexity" evidence="1">
    <location>
        <begin position="113"/>
        <end position="127"/>
    </location>
</feature>
<name>A0A131YP09_RHIAP</name>
<accession>A0A131YP09</accession>
<feature type="compositionally biased region" description="Polar residues" evidence="1">
    <location>
        <begin position="43"/>
        <end position="53"/>
    </location>
</feature>
<protein>
    <submittedName>
        <fullName evidence="2">Splicing factor 4</fullName>
    </submittedName>
</protein>
<dbReference type="EMBL" id="GEDV01007568">
    <property type="protein sequence ID" value="JAP80989.1"/>
    <property type="molecule type" value="Transcribed_RNA"/>
</dbReference>
<feature type="region of interest" description="Disordered" evidence="1">
    <location>
        <begin position="40"/>
        <end position="79"/>
    </location>
</feature>